<proteinExistence type="predicted"/>
<feature type="region of interest" description="Disordered" evidence="1">
    <location>
        <begin position="348"/>
        <end position="382"/>
    </location>
</feature>
<evidence type="ECO:0000256" key="1">
    <source>
        <dbReference type="SAM" id="MobiDB-lite"/>
    </source>
</evidence>
<protein>
    <submittedName>
        <fullName evidence="2">Retrovirus-related Pol polyprotein from transposon TNT 1-94</fullName>
    </submittedName>
</protein>
<accession>A0A6L2NYE6</accession>
<gene>
    <name evidence="2" type="ORF">Tci_063299</name>
</gene>
<dbReference type="AlphaFoldDB" id="A0A6L2NYE6"/>
<evidence type="ECO:0000313" key="2">
    <source>
        <dbReference type="EMBL" id="GEU91321.1"/>
    </source>
</evidence>
<sequence>MDLWYPKDTGFELTAFLDSDHAACLDTPKNSDHAGCLDSCKSTSGGIQFLGGDKLVSWSSKNQDCTSMSSVAAEYVSLSTCCAQVLWMRTQLTDYGFHFDKIPMYCDSKAAIAISCNPVQHSRTKHIDVRYHFIKGKVEKGIVELFFVGIEYQLVELFTKALPVERGSYALSWKPCQGDSLNLPDHRDATRVHTYSRRRVVSTGRGGVSTASRIISTAEETVSTAGVSMPISTAGVENIRARIEADEELTQKLQVEEREKYSKDDRPKMLVDLINQRKKFFAQQRAEAKRNKPMTQAQQRTYMSNYIKHMGSYTLKQLKKLSFKEIKELFEATMRRIQDFIPMEKEGDKEVSKFAGAGGSKRDAEEELDQGSFKKQKNNEAS</sequence>
<dbReference type="EMBL" id="BKCJ010010380">
    <property type="protein sequence ID" value="GEU91321.1"/>
    <property type="molecule type" value="Genomic_DNA"/>
</dbReference>
<dbReference type="CDD" id="cd09272">
    <property type="entry name" value="RNase_HI_RT_Ty1"/>
    <property type="match status" value="1"/>
</dbReference>
<dbReference type="PANTHER" id="PTHR11439:SF495">
    <property type="entry name" value="REVERSE TRANSCRIPTASE, RNA-DEPENDENT DNA POLYMERASE-RELATED"/>
    <property type="match status" value="1"/>
</dbReference>
<name>A0A6L2NYE6_TANCI</name>
<reference evidence="2" key="1">
    <citation type="journal article" date="2019" name="Sci. Rep.">
        <title>Draft genome of Tanacetum cinerariifolium, the natural source of mosquito coil.</title>
        <authorList>
            <person name="Yamashiro T."/>
            <person name="Shiraishi A."/>
            <person name="Satake H."/>
            <person name="Nakayama K."/>
        </authorList>
    </citation>
    <scope>NUCLEOTIDE SEQUENCE</scope>
</reference>
<dbReference type="PANTHER" id="PTHR11439">
    <property type="entry name" value="GAG-POL-RELATED RETROTRANSPOSON"/>
    <property type="match status" value="1"/>
</dbReference>
<organism evidence="2">
    <name type="scientific">Tanacetum cinerariifolium</name>
    <name type="common">Dalmatian daisy</name>
    <name type="synonym">Chrysanthemum cinerariifolium</name>
    <dbReference type="NCBI Taxonomy" id="118510"/>
    <lineage>
        <taxon>Eukaryota</taxon>
        <taxon>Viridiplantae</taxon>
        <taxon>Streptophyta</taxon>
        <taxon>Embryophyta</taxon>
        <taxon>Tracheophyta</taxon>
        <taxon>Spermatophyta</taxon>
        <taxon>Magnoliopsida</taxon>
        <taxon>eudicotyledons</taxon>
        <taxon>Gunneridae</taxon>
        <taxon>Pentapetalae</taxon>
        <taxon>asterids</taxon>
        <taxon>campanulids</taxon>
        <taxon>Asterales</taxon>
        <taxon>Asteraceae</taxon>
        <taxon>Asteroideae</taxon>
        <taxon>Anthemideae</taxon>
        <taxon>Anthemidinae</taxon>
        <taxon>Tanacetum</taxon>
    </lineage>
</organism>
<comment type="caution">
    <text evidence="2">The sequence shown here is derived from an EMBL/GenBank/DDBJ whole genome shotgun (WGS) entry which is preliminary data.</text>
</comment>